<keyword evidence="2" id="KW-1185">Reference proteome</keyword>
<evidence type="ECO:0008006" key="3">
    <source>
        <dbReference type="Google" id="ProtNLM"/>
    </source>
</evidence>
<protein>
    <recommendedName>
        <fullName evidence="3">DUF2551 domain-containing protein</fullName>
    </recommendedName>
</protein>
<dbReference type="GeneID" id="12509498"/>
<dbReference type="EMBL" id="CP003117">
    <property type="protein sequence ID" value="AET63716.1"/>
    <property type="molecule type" value="Genomic_DNA"/>
</dbReference>
<evidence type="ECO:0000313" key="2">
    <source>
        <dbReference type="Proteomes" id="UP000005877"/>
    </source>
</evidence>
<organism evidence="1 2">
    <name type="scientific">Methanothrix harundinacea (strain 6Ac)</name>
    <name type="common">Methanosaeta harundinacea</name>
    <dbReference type="NCBI Taxonomy" id="1110509"/>
    <lineage>
        <taxon>Archaea</taxon>
        <taxon>Methanobacteriati</taxon>
        <taxon>Methanobacteriota</taxon>
        <taxon>Stenosarchaea group</taxon>
        <taxon>Methanomicrobia</taxon>
        <taxon>Methanotrichales</taxon>
        <taxon>Methanotrichaceae</taxon>
        <taxon>Methanothrix</taxon>
    </lineage>
</organism>
<dbReference type="RefSeq" id="WP_014585901.1">
    <property type="nucleotide sequence ID" value="NC_017527.1"/>
</dbReference>
<sequence length="108" mass="11970">MSSMQSEIASRLVQFLDLDTDGRRRFVLGVILEAGEITVSSLYKAVKEQFETSRKVVASLLGYICSKLGILSAHKKSYRLPTVYVLKEEYADLVRSVLNATLPAPSDS</sequence>
<dbReference type="InterPro" id="IPR020501">
    <property type="entry name" value="Uncharacterised_AF1218"/>
</dbReference>
<gene>
    <name evidence="1" type="ordered locus">Mhar_0329</name>
</gene>
<name>G7WM51_METH6</name>
<evidence type="ECO:0000313" key="1">
    <source>
        <dbReference type="EMBL" id="AET63716.1"/>
    </source>
</evidence>
<dbReference type="Proteomes" id="UP000005877">
    <property type="component" value="Chromosome"/>
</dbReference>
<accession>G7WM51</accession>
<proteinExistence type="predicted"/>
<dbReference type="KEGG" id="mhi:Mhar_0329"/>
<dbReference type="AlphaFoldDB" id="G7WM51"/>
<reference evidence="1 2" key="1">
    <citation type="journal article" date="2012" name="PLoS ONE">
        <title>The genome characteristics and predicted function of methyl-group oxidation pathway in the obligate aceticlastic methanogens, Methanosaeta spp.</title>
        <authorList>
            <person name="Zhu J."/>
            <person name="Zheng H."/>
            <person name="Ai G."/>
            <person name="Zhang G."/>
            <person name="Liu D."/>
            <person name="Liu X."/>
            <person name="Dong X."/>
        </authorList>
    </citation>
    <scope>NUCLEOTIDE SEQUENCE [LARGE SCALE GENOMIC DNA]</scope>
    <source>
        <strain evidence="1 2">6Ac</strain>
    </source>
</reference>
<dbReference type="HOGENOM" id="CLU_161115_0_0_2"/>
<dbReference type="Pfam" id="PF10826">
    <property type="entry name" value="DUF2551"/>
    <property type="match status" value="1"/>
</dbReference>
<dbReference type="OrthoDB" id="120695at2157"/>
<dbReference type="STRING" id="1110509.Mhar_0329"/>